<comment type="subunit">
    <text evidence="7">Component of the large ribosomal subunit. May bind IPO9 with low affinity.</text>
</comment>
<keyword evidence="10" id="KW-1185">Reference proteome</keyword>
<reference evidence="11 12" key="1">
    <citation type="submission" date="2025-04" db="UniProtKB">
        <authorList>
            <consortium name="RefSeq"/>
        </authorList>
    </citation>
    <scope>IDENTIFICATION</scope>
    <source>
        <tissue evidence="11 12">Entire body</tissue>
    </source>
</reference>
<proteinExistence type="inferred from homology"/>
<dbReference type="Gene3D" id="2.30.30.30">
    <property type="match status" value="1"/>
</dbReference>
<evidence type="ECO:0000313" key="10">
    <source>
        <dbReference type="Proteomes" id="UP000192223"/>
    </source>
</evidence>
<dbReference type="InterPro" id="IPR008991">
    <property type="entry name" value="Translation_prot_SH3-like_sf"/>
</dbReference>
<evidence type="ECO:0000259" key="9">
    <source>
        <dbReference type="Pfam" id="PF03868"/>
    </source>
</evidence>
<dbReference type="PANTHER" id="PTHR10715:SF0">
    <property type="entry name" value="LARGE RIBOSOMAL SUBUNIT PROTEIN EL6"/>
    <property type="match status" value="1"/>
</dbReference>
<dbReference type="InterPro" id="IPR014722">
    <property type="entry name" value="Rib_uL2_dom2"/>
</dbReference>
<dbReference type="GO" id="GO:0002181">
    <property type="term" value="P:cytoplasmic translation"/>
    <property type="evidence" value="ECO:0007669"/>
    <property type="project" value="TreeGrafter"/>
</dbReference>
<comment type="function">
    <text evidence="4">Component of the large ribosomal subunit. The ribosome is a large ribonucleoprotein complex responsible for the synthesis of proteins in the cell.</text>
</comment>
<dbReference type="Proteomes" id="UP000192223">
    <property type="component" value="Unplaced"/>
</dbReference>
<sequence>MAPTEAKKAAPAQKKPEAKEKNKAKKRSRPRNYNLGNGVYRFSRSRMYHKKALYKFVGKKVKPTKKPSKPLFVEKPIGGEKNGGKRIVFLKKRRNYFPTQEKIRKPKSKQLFKNHTRNLRKSLRPGTILILLAGVHKGKRVVMLKQLRSGLLLITGPYLINGCPLRRIHQRYVIGTKTKIDLKGFKLPKNINDDYFRRERKKRPKKEEGDIFSAKKEAYKVSDVRKTDQKVVDKDIIAAIKKHPDRKVLFAYLSAMFGLRSSQFPHRMKF</sequence>
<dbReference type="InterPro" id="IPR005568">
    <property type="entry name" value="Ribosomal_uL6_N"/>
</dbReference>
<protein>
    <recommendedName>
        <fullName evidence="5">Large ribosomal subunit protein eL6</fullName>
    </recommendedName>
    <alternativeName>
        <fullName evidence="6">60S ribosomal protein L6</fullName>
    </alternativeName>
</protein>
<dbReference type="GO" id="GO:0022625">
    <property type="term" value="C:cytosolic large ribosomal subunit"/>
    <property type="evidence" value="ECO:0007669"/>
    <property type="project" value="TreeGrafter"/>
</dbReference>
<feature type="domain" description="Large ribosomal subunit protein uL6 N-terminal" evidence="9">
    <location>
        <begin position="21"/>
        <end position="76"/>
    </location>
</feature>
<keyword evidence="2 11" id="KW-0689">Ribosomal protein</keyword>
<feature type="region of interest" description="Disordered" evidence="8">
    <location>
        <begin position="1"/>
        <end position="37"/>
    </location>
</feature>
<feature type="compositionally biased region" description="Basic and acidic residues" evidence="8">
    <location>
        <begin position="1"/>
        <end position="21"/>
    </location>
</feature>
<evidence type="ECO:0000256" key="7">
    <source>
        <dbReference type="ARBA" id="ARBA00046388"/>
    </source>
</evidence>
<dbReference type="PANTHER" id="PTHR10715">
    <property type="entry name" value="60S RIBOSOMAL PROTEIN L6"/>
    <property type="match status" value="1"/>
</dbReference>
<evidence type="ECO:0000256" key="1">
    <source>
        <dbReference type="ARBA" id="ARBA00010592"/>
    </source>
</evidence>
<dbReference type="AlphaFoldDB" id="A0A1W4WTY7"/>
<accession>A0A1W4WTY7</accession>
<evidence type="ECO:0000313" key="12">
    <source>
        <dbReference type="RefSeq" id="XP_018323614.1"/>
    </source>
</evidence>
<dbReference type="SUPFAM" id="SSF50104">
    <property type="entry name" value="Translation proteins SH3-like domain"/>
    <property type="match status" value="1"/>
</dbReference>
<dbReference type="KEGG" id="apln:108735893"/>
<evidence type="ECO:0000256" key="2">
    <source>
        <dbReference type="ARBA" id="ARBA00022980"/>
    </source>
</evidence>
<dbReference type="GeneID" id="108735893"/>
<evidence type="ECO:0000256" key="5">
    <source>
        <dbReference type="ARBA" id="ARBA00035233"/>
    </source>
</evidence>
<dbReference type="InterPro" id="IPR041997">
    <property type="entry name" value="Ribosomal_eL6_KOW"/>
</dbReference>
<dbReference type="GO" id="GO:0003723">
    <property type="term" value="F:RNA binding"/>
    <property type="evidence" value="ECO:0007669"/>
    <property type="project" value="TreeGrafter"/>
</dbReference>
<dbReference type="RefSeq" id="XP_018323613.1">
    <property type="nucleotide sequence ID" value="XM_018468111.2"/>
</dbReference>
<dbReference type="RefSeq" id="XP_018323614.1">
    <property type="nucleotide sequence ID" value="XM_018468112.2"/>
</dbReference>
<dbReference type="OrthoDB" id="2436667at2759"/>
<comment type="similarity">
    <text evidence="1">Belongs to the eukaryotic ribosomal protein eL6 family.</text>
</comment>
<keyword evidence="3" id="KW-0687">Ribonucleoprotein</keyword>
<dbReference type="Pfam" id="PF03868">
    <property type="entry name" value="Ribosomal_L6e_N"/>
    <property type="match status" value="1"/>
</dbReference>
<dbReference type="GO" id="GO:0000027">
    <property type="term" value="P:ribosomal large subunit assembly"/>
    <property type="evidence" value="ECO:0007669"/>
    <property type="project" value="TreeGrafter"/>
</dbReference>
<organism evidence="10 11">
    <name type="scientific">Agrilus planipennis</name>
    <name type="common">Emerald ash borer</name>
    <name type="synonym">Agrilus marcopoli</name>
    <dbReference type="NCBI Taxonomy" id="224129"/>
    <lineage>
        <taxon>Eukaryota</taxon>
        <taxon>Metazoa</taxon>
        <taxon>Ecdysozoa</taxon>
        <taxon>Arthropoda</taxon>
        <taxon>Hexapoda</taxon>
        <taxon>Insecta</taxon>
        <taxon>Pterygota</taxon>
        <taxon>Neoptera</taxon>
        <taxon>Endopterygota</taxon>
        <taxon>Coleoptera</taxon>
        <taxon>Polyphaga</taxon>
        <taxon>Elateriformia</taxon>
        <taxon>Buprestoidea</taxon>
        <taxon>Buprestidae</taxon>
        <taxon>Agrilinae</taxon>
        <taxon>Agrilus</taxon>
    </lineage>
</organism>
<evidence type="ECO:0000256" key="3">
    <source>
        <dbReference type="ARBA" id="ARBA00023274"/>
    </source>
</evidence>
<gene>
    <name evidence="11 12" type="primary">LOC108735893</name>
</gene>
<dbReference type="STRING" id="224129.A0A1W4WTY7"/>
<evidence type="ECO:0000256" key="4">
    <source>
        <dbReference type="ARBA" id="ARBA00034092"/>
    </source>
</evidence>
<dbReference type="FunFam" id="2.30.30.30:FF:000014">
    <property type="entry name" value="60S ribosomal protein L6"/>
    <property type="match status" value="1"/>
</dbReference>
<name>A0A1W4WTY7_AGRPL</name>
<dbReference type="Pfam" id="PF01159">
    <property type="entry name" value="Ribosomal_L6e"/>
    <property type="match status" value="1"/>
</dbReference>
<evidence type="ECO:0000256" key="6">
    <source>
        <dbReference type="ARBA" id="ARBA00035351"/>
    </source>
</evidence>
<evidence type="ECO:0000256" key="8">
    <source>
        <dbReference type="SAM" id="MobiDB-lite"/>
    </source>
</evidence>
<evidence type="ECO:0000313" key="11">
    <source>
        <dbReference type="RefSeq" id="XP_018323613.1"/>
    </source>
</evidence>
<dbReference type="CDD" id="cd13156">
    <property type="entry name" value="KOW_RPL6"/>
    <property type="match status" value="1"/>
</dbReference>
<dbReference type="GO" id="GO:0003735">
    <property type="term" value="F:structural constituent of ribosome"/>
    <property type="evidence" value="ECO:0007669"/>
    <property type="project" value="InterPro"/>
</dbReference>
<dbReference type="InterPro" id="IPR000915">
    <property type="entry name" value="60S_ribosomal_eL6"/>
</dbReference>